<evidence type="ECO:0000256" key="4">
    <source>
        <dbReference type="ARBA" id="ARBA00005056"/>
    </source>
</evidence>
<dbReference type="SUPFAM" id="SSF55021">
    <property type="entry name" value="ACT-like"/>
    <property type="match status" value="2"/>
</dbReference>
<dbReference type="GO" id="GO:0009089">
    <property type="term" value="P:lysine biosynthetic process via diaminopimelate"/>
    <property type="evidence" value="ECO:0007669"/>
    <property type="project" value="UniProtKB-UniPathway"/>
</dbReference>
<evidence type="ECO:0000256" key="13">
    <source>
        <dbReference type="ARBA" id="ARBA00022723"/>
    </source>
</evidence>
<dbReference type="InterPro" id="IPR005106">
    <property type="entry name" value="Asp/hSer_DH_NAD-bd"/>
</dbReference>
<keyword evidence="12" id="KW-0791">Threonine biosynthesis</keyword>
<dbReference type="GO" id="GO:0004412">
    <property type="term" value="F:homoserine dehydrogenase activity"/>
    <property type="evidence" value="ECO:0007669"/>
    <property type="project" value="UniProtKB-EC"/>
</dbReference>
<dbReference type="PANTHER" id="PTHR43070:SF3">
    <property type="entry name" value="HOMOSERINE DEHYDROGENASE"/>
    <property type="match status" value="1"/>
</dbReference>
<dbReference type="GO" id="GO:0009090">
    <property type="term" value="P:homoserine biosynthetic process"/>
    <property type="evidence" value="ECO:0007669"/>
    <property type="project" value="UniProtKB-ARBA"/>
</dbReference>
<dbReference type="PROSITE" id="PS01042">
    <property type="entry name" value="HOMOSER_DHGENASE"/>
    <property type="match status" value="1"/>
</dbReference>
<evidence type="ECO:0000256" key="11">
    <source>
        <dbReference type="ARBA" id="ARBA00022679"/>
    </source>
</evidence>
<dbReference type="Gene3D" id="3.30.360.10">
    <property type="entry name" value="Dihydrodipicolinate Reductase, domain 2"/>
    <property type="match status" value="1"/>
</dbReference>
<dbReference type="Gene3D" id="3.40.1160.10">
    <property type="entry name" value="Acetylglutamate kinase-like"/>
    <property type="match status" value="1"/>
</dbReference>
<keyword evidence="30" id="KW-1185">Reference proteome</keyword>
<dbReference type="InterPro" id="IPR001048">
    <property type="entry name" value="Asp/Glu/Uridylate_kinase"/>
</dbReference>
<keyword evidence="20" id="KW-0915">Sodium</keyword>
<evidence type="ECO:0000256" key="15">
    <source>
        <dbReference type="ARBA" id="ARBA00022777"/>
    </source>
</evidence>
<dbReference type="InterPro" id="IPR042199">
    <property type="entry name" value="AsparK_Bifunc_asparK/hSer_DH"/>
</dbReference>
<evidence type="ECO:0000256" key="6">
    <source>
        <dbReference type="ARBA" id="ARBA00005139"/>
    </source>
</evidence>
<comment type="caution">
    <text evidence="29">The sequence shown here is derived from an EMBL/GenBank/DDBJ whole genome shotgun (WGS) entry which is preliminary data.</text>
</comment>
<evidence type="ECO:0000256" key="9">
    <source>
        <dbReference type="ARBA" id="ARBA00011881"/>
    </source>
</evidence>
<dbReference type="SUPFAM" id="SSF55347">
    <property type="entry name" value="Glyceraldehyde-3-phosphate dehydrogenase-like, C-terminal domain"/>
    <property type="match status" value="1"/>
</dbReference>
<keyword evidence="11 29" id="KW-0808">Transferase</keyword>
<dbReference type="Pfam" id="PF00742">
    <property type="entry name" value="Homoserine_dh"/>
    <property type="match status" value="1"/>
</dbReference>
<keyword evidence="22" id="KW-0486">Methionine biosynthesis</keyword>
<evidence type="ECO:0000256" key="18">
    <source>
        <dbReference type="ARBA" id="ARBA00023002"/>
    </source>
</evidence>
<evidence type="ECO:0000256" key="8">
    <source>
        <dbReference type="ARBA" id="ARBA00010046"/>
    </source>
</evidence>
<dbReference type="Proteomes" id="UP000256708">
    <property type="component" value="Unassembled WGS sequence"/>
</dbReference>
<comment type="pathway">
    <text evidence="6">Amino-acid biosynthesis; L-threonine biosynthesis; L-threonine from L-aspartate: step 1/5.</text>
</comment>
<evidence type="ECO:0000256" key="3">
    <source>
        <dbReference type="ARBA" id="ARBA00004986"/>
    </source>
</evidence>
<comment type="pathway">
    <text evidence="3">Amino-acid biosynthesis; L-methionine biosynthesis via de novo pathway; L-homoserine from L-aspartate: step 1/3.</text>
</comment>
<evidence type="ECO:0000256" key="16">
    <source>
        <dbReference type="ARBA" id="ARBA00022840"/>
    </source>
</evidence>
<dbReference type="UniPathway" id="UPA00051">
    <property type="reaction ID" value="UER00465"/>
</dbReference>
<evidence type="ECO:0000256" key="12">
    <source>
        <dbReference type="ARBA" id="ARBA00022697"/>
    </source>
</evidence>
<dbReference type="GO" id="GO:0046872">
    <property type="term" value="F:metal ion binding"/>
    <property type="evidence" value="ECO:0007669"/>
    <property type="project" value="UniProtKB-KW"/>
</dbReference>
<dbReference type="UniPathway" id="UPA00034">
    <property type="reaction ID" value="UER00015"/>
</dbReference>
<dbReference type="InterPro" id="IPR049638">
    <property type="entry name" value="AK-HD"/>
</dbReference>
<dbReference type="AlphaFoldDB" id="A0A3D8LHN8"/>
<proteinExistence type="inferred from homology"/>
<dbReference type="PROSITE" id="PS51671">
    <property type="entry name" value="ACT"/>
    <property type="match status" value="1"/>
</dbReference>
<comment type="catalytic activity">
    <reaction evidence="25">
        <text>L-aspartate + ATP = 4-phospho-L-aspartate + ADP</text>
        <dbReference type="Rhea" id="RHEA:23776"/>
        <dbReference type="ChEBI" id="CHEBI:29991"/>
        <dbReference type="ChEBI" id="CHEBI:30616"/>
        <dbReference type="ChEBI" id="CHEBI:57535"/>
        <dbReference type="ChEBI" id="CHEBI:456216"/>
        <dbReference type="EC" id="2.7.2.4"/>
    </reaction>
    <physiologicalReaction direction="left-to-right" evidence="25">
        <dbReference type="Rhea" id="RHEA:23777"/>
    </physiologicalReaction>
</comment>
<dbReference type="GO" id="GO:0004072">
    <property type="term" value="F:aspartate kinase activity"/>
    <property type="evidence" value="ECO:0007669"/>
    <property type="project" value="UniProtKB-EC"/>
</dbReference>
<keyword evidence="10" id="KW-0028">Amino-acid biosynthesis</keyword>
<comment type="similarity">
    <text evidence="8">In the N-terminal section; belongs to the aspartokinase family.</text>
</comment>
<comment type="cofactor">
    <cofactor evidence="1">
        <name>a metal cation</name>
        <dbReference type="ChEBI" id="CHEBI:25213"/>
    </cofactor>
</comment>
<evidence type="ECO:0000256" key="7">
    <source>
        <dbReference type="ARBA" id="ARBA00007952"/>
    </source>
</evidence>
<dbReference type="EC" id="2.7.2.4" evidence="29"/>
<evidence type="ECO:0000256" key="26">
    <source>
        <dbReference type="ARBA" id="ARBA00048841"/>
    </source>
</evidence>
<dbReference type="EMBL" id="QRGR01000001">
    <property type="protein sequence ID" value="RDV16961.1"/>
    <property type="molecule type" value="Genomic_DNA"/>
</dbReference>
<dbReference type="EC" id="1.1.1.3" evidence="29"/>
<keyword evidence="15 29" id="KW-0418">Kinase</keyword>
<comment type="pathway">
    <text evidence="4">Amino-acid biosynthesis; L-threonine biosynthesis; L-threonine from L-aspartate: step 3/5.</text>
</comment>
<dbReference type="RefSeq" id="WP_115563481.1">
    <property type="nucleotide sequence ID" value="NZ_QRGR01000001.1"/>
</dbReference>
<keyword evidence="14" id="KW-0547">Nucleotide-binding</keyword>
<evidence type="ECO:0000256" key="19">
    <source>
        <dbReference type="ARBA" id="ARBA00023027"/>
    </source>
</evidence>
<evidence type="ECO:0000313" key="30">
    <source>
        <dbReference type="Proteomes" id="UP000256708"/>
    </source>
</evidence>
<dbReference type="InterPro" id="IPR045865">
    <property type="entry name" value="ACT-like_dom_sf"/>
</dbReference>
<evidence type="ECO:0000256" key="10">
    <source>
        <dbReference type="ARBA" id="ARBA00022605"/>
    </source>
</evidence>
<dbReference type="SUPFAM" id="SSF51735">
    <property type="entry name" value="NAD(P)-binding Rossmann-fold domains"/>
    <property type="match status" value="1"/>
</dbReference>
<comment type="subunit">
    <text evidence="9">Homotetramer.</text>
</comment>
<dbReference type="Pfam" id="PF00696">
    <property type="entry name" value="AA_kinase"/>
    <property type="match status" value="1"/>
</dbReference>
<reference evidence="30" key="1">
    <citation type="submission" date="2018-08" db="EMBL/GenBank/DDBJ databases">
        <authorList>
            <person name="Liu Z.-W."/>
            <person name="Du Z.-J."/>
        </authorList>
    </citation>
    <scope>NUCLEOTIDE SEQUENCE [LARGE SCALE GENOMIC DNA]</scope>
    <source>
        <strain evidence="30">H4X</strain>
    </source>
</reference>
<sequence>MKVLKFGGKSLSNGGPIESVINIIKKEASAAAIAVVVSARGQSTDMLLDLYAKAVKGEDYEKELSGFMNLQHIHDIDLGLYYEELKVVLQALRLIGEESVRTRDKVLAFGEVISAQTVAGILREEGLEAVFVDARKLINVTVDSNETTVDFLSSEKNTKAFFQSLEPNQIPVITGFIASDPEGKTVTLGRNGSNYTATLIASFIKATEVQNWTDVDGVYTASPKYVKGAQRIPHLSYREANELANFGANVLHSKTILPLMESGIPLRVFNSFAPDSEGTLIDEKGAGKGIKAVSTIEEVSLVSLEGRGLLGKVGIDARIFSALSSRSISVRLISQASSERGIGFVVNKEDAAAAQEVLSAEFHDELVSGNISRIQIASDKAIIAIVGRHNYALEKAIYGLRRNRIWMYLISNSINGEHISLVVDNKSLKKAVNVVHNQVFGAIKTLNLFAFGKGTVGGKLLDQIIETGDEVVKRRNLKINIVGVSDSKKMIFNEDGLGSNWKQELAHSQEERDFGAIIHRLKESGLENIVIADNTSSQELTEQYPEIVNSGFDIVASNKKANSISYDFYQNLRNTLKRRGKLFYYETNVGAGLPLIDTIKHLHNSADKIKRIRGVFSGSLSYIFNNYSVQDKAFSAVLAEAKEKGLTEPDPREDLSGTDVARKLIILAREIGLQSELEDVSIESLVPEFASDAKDYSEFLSKIDEIDAYFAQIKSSLKENEVLRFTGDLEVDENKLTVSLVKADKNSPLGSIKNADSIFEIFTESYGTQPIVIQGAGAGAEVTARGVYSDLLRIGGQY</sequence>
<dbReference type="InterPro" id="IPR036393">
    <property type="entry name" value="AceGlu_kinase-like_sf"/>
</dbReference>
<keyword evidence="13" id="KW-0479">Metal-binding</keyword>
<evidence type="ECO:0000256" key="25">
    <source>
        <dbReference type="ARBA" id="ARBA00048561"/>
    </source>
</evidence>
<dbReference type="InterPro" id="IPR001342">
    <property type="entry name" value="HDH_cat"/>
</dbReference>
<dbReference type="CDD" id="cd04921">
    <property type="entry name" value="ACT_AKi-HSDH-ThrA-like_1"/>
    <property type="match status" value="1"/>
</dbReference>
<dbReference type="Gene3D" id="1.20.120.1320">
    <property type="entry name" value="Aspartokinase, catalytic domain"/>
    <property type="match status" value="1"/>
</dbReference>
<dbReference type="Gene3D" id="3.30.2130.10">
    <property type="entry name" value="VC0802-like"/>
    <property type="match status" value="1"/>
</dbReference>
<evidence type="ECO:0000256" key="21">
    <source>
        <dbReference type="ARBA" id="ARBA00023154"/>
    </source>
</evidence>
<evidence type="ECO:0000256" key="2">
    <source>
        <dbReference type="ARBA" id="ARBA00004766"/>
    </source>
</evidence>
<comment type="catalytic activity">
    <reaction evidence="27">
        <text>L-homoserine + NAD(+) = L-aspartate 4-semialdehyde + NADH + H(+)</text>
        <dbReference type="Rhea" id="RHEA:15757"/>
        <dbReference type="ChEBI" id="CHEBI:15378"/>
        <dbReference type="ChEBI" id="CHEBI:57476"/>
        <dbReference type="ChEBI" id="CHEBI:57540"/>
        <dbReference type="ChEBI" id="CHEBI:57945"/>
        <dbReference type="ChEBI" id="CHEBI:537519"/>
        <dbReference type="EC" id="1.1.1.3"/>
    </reaction>
    <physiologicalReaction direction="right-to-left" evidence="27">
        <dbReference type="Rhea" id="RHEA:15759"/>
    </physiologicalReaction>
</comment>
<keyword evidence="19" id="KW-0520">NAD</keyword>
<keyword evidence="16" id="KW-0067">ATP-binding</keyword>
<accession>A0A3D8LHN8</accession>
<comment type="catalytic activity">
    <reaction evidence="26">
        <text>L-homoserine + NADP(+) = L-aspartate 4-semialdehyde + NADPH + H(+)</text>
        <dbReference type="Rhea" id="RHEA:15761"/>
        <dbReference type="ChEBI" id="CHEBI:15378"/>
        <dbReference type="ChEBI" id="CHEBI:57476"/>
        <dbReference type="ChEBI" id="CHEBI:57783"/>
        <dbReference type="ChEBI" id="CHEBI:58349"/>
        <dbReference type="ChEBI" id="CHEBI:537519"/>
        <dbReference type="EC" id="1.1.1.3"/>
    </reaction>
    <physiologicalReaction direction="right-to-left" evidence="26">
        <dbReference type="Rhea" id="RHEA:15763"/>
    </physiologicalReaction>
</comment>
<organism evidence="29 30">
    <name type="scientific">Pontibacter diazotrophicus</name>
    <dbReference type="NCBI Taxonomy" id="1400979"/>
    <lineage>
        <taxon>Bacteria</taxon>
        <taxon>Pseudomonadati</taxon>
        <taxon>Bacteroidota</taxon>
        <taxon>Cytophagia</taxon>
        <taxon>Cytophagales</taxon>
        <taxon>Hymenobacteraceae</taxon>
        <taxon>Pontibacter</taxon>
    </lineage>
</organism>
<dbReference type="Gene3D" id="3.40.50.720">
    <property type="entry name" value="NAD(P)-binding Rossmann-like Domain"/>
    <property type="match status" value="1"/>
</dbReference>
<comment type="function">
    <text evidence="24">Bifunctional aspartate kinase and homoserine dehydrogenase that catalyzes the first and the third steps toward the synthesis of lysine, methionine and threonine from aspartate.</text>
</comment>
<evidence type="ECO:0000256" key="24">
    <source>
        <dbReference type="ARBA" id="ARBA00044938"/>
    </source>
</evidence>
<comment type="pathway">
    <text evidence="2">Amino-acid biosynthesis; L-lysine biosynthesis via DAP pathway; (S)-tetrahydrodipicolinate from L-aspartate: step 1/4.</text>
</comment>
<keyword evidence="21" id="KW-0457">Lysine biosynthesis</keyword>
<dbReference type="Pfam" id="PF03447">
    <property type="entry name" value="NAD_binding_3"/>
    <property type="match status" value="1"/>
</dbReference>
<dbReference type="InterPro" id="IPR011147">
    <property type="entry name" value="Bifunc_Aspkin/hSer_DH"/>
</dbReference>
<dbReference type="PIRSF" id="PIRSF000727">
    <property type="entry name" value="ThrA"/>
    <property type="match status" value="1"/>
</dbReference>
<dbReference type="GO" id="GO:0005524">
    <property type="term" value="F:ATP binding"/>
    <property type="evidence" value="ECO:0007669"/>
    <property type="project" value="UniProtKB-KW"/>
</dbReference>
<dbReference type="InterPro" id="IPR036291">
    <property type="entry name" value="NAD(P)-bd_dom_sf"/>
</dbReference>
<evidence type="ECO:0000313" key="29">
    <source>
        <dbReference type="EMBL" id="RDV16961.1"/>
    </source>
</evidence>
<evidence type="ECO:0000256" key="17">
    <source>
        <dbReference type="ARBA" id="ARBA00022857"/>
    </source>
</evidence>
<dbReference type="SUPFAM" id="SSF53633">
    <property type="entry name" value="Carbamate kinase-like"/>
    <property type="match status" value="1"/>
</dbReference>
<dbReference type="Pfam" id="PF22468">
    <property type="entry name" value="ACT_9"/>
    <property type="match status" value="1"/>
</dbReference>
<gene>
    <name evidence="29" type="ORF">DXT99_00100</name>
</gene>
<name>A0A3D8LHN8_9BACT</name>
<keyword evidence="18 29" id="KW-0560">Oxidoreductase</keyword>
<dbReference type="InterPro" id="IPR054352">
    <property type="entry name" value="ACT_Aspartokinase"/>
</dbReference>
<comment type="pathway">
    <text evidence="5">Amino-acid biosynthesis; L-methionine biosynthesis via de novo pathway; L-homoserine from L-aspartate: step 3/3.</text>
</comment>
<evidence type="ECO:0000259" key="28">
    <source>
        <dbReference type="PROSITE" id="PS51671"/>
    </source>
</evidence>
<dbReference type="InterPro" id="IPR002912">
    <property type="entry name" value="ACT_dom"/>
</dbReference>
<dbReference type="NCBIfam" id="NF006959">
    <property type="entry name" value="PRK09436.1"/>
    <property type="match status" value="1"/>
</dbReference>
<protein>
    <submittedName>
        <fullName evidence="29">Bifunctional aspartate kinase/homoserine dehydrogenase I</fullName>
        <ecNumber evidence="29">1.1.1.3</ecNumber>
        <ecNumber evidence="29">2.7.2.4</ecNumber>
    </submittedName>
</protein>
<keyword evidence="23" id="KW-0511">Multifunctional enzyme</keyword>
<dbReference type="GO" id="GO:0009088">
    <property type="term" value="P:threonine biosynthetic process"/>
    <property type="evidence" value="ECO:0007669"/>
    <property type="project" value="UniProtKB-UniPathway"/>
</dbReference>
<dbReference type="FunFam" id="3.30.360.10:FF:000006">
    <property type="entry name" value="Bifunctional aspartokinase/homoserine dehydrogenase"/>
    <property type="match status" value="1"/>
</dbReference>
<keyword evidence="17" id="KW-0521">NADP</keyword>
<comment type="similarity">
    <text evidence="7">In the C-terminal section; belongs to the homoserine dehydrogenase family.</text>
</comment>
<dbReference type="UniPathway" id="UPA00050">
    <property type="reaction ID" value="UER00063"/>
</dbReference>
<dbReference type="GO" id="GO:0050661">
    <property type="term" value="F:NADP binding"/>
    <property type="evidence" value="ECO:0007669"/>
    <property type="project" value="InterPro"/>
</dbReference>
<dbReference type="PANTHER" id="PTHR43070">
    <property type="match status" value="1"/>
</dbReference>
<feature type="domain" description="ACT" evidence="28">
    <location>
        <begin position="304"/>
        <end position="376"/>
    </location>
</feature>
<evidence type="ECO:0000256" key="20">
    <source>
        <dbReference type="ARBA" id="ARBA00023053"/>
    </source>
</evidence>
<dbReference type="GO" id="GO:0009086">
    <property type="term" value="P:methionine biosynthetic process"/>
    <property type="evidence" value="ECO:0007669"/>
    <property type="project" value="UniProtKB-KW"/>
</dbReference>
<dbReference type="OrthoDB" id="9799110at2"/>
<evidence type="ECO:0000256" key="23">
    <source>
        <dbReference type="ARBA" id="ARBA00023268"/>
    </source>
</evidence>
<evidence type="ECO:0000256" key="27">
    <source>
        <dbReference type="ARBA" id="ARBA00049031"/>
    </source>
</evidence>
<evidence type="ECO:0000256" key="22">
    <source>
        <dbReference type="ARBA" id="ARBA00023167"/>
    </source>
</evidence>
<evidence type="ECO:0000256" key="5">
    <source>
        <dbReference type="ARBA" id="ARBA00005062"/>
    </source>
</evidence>
<dbReference type="InterPro" id="IPR001341">
    <property type="entry name" value="Asp_kinase"/>
</dbReference>
<dbReference type="InterPro" id="IPR019811">
    <property type="entry name" value="HDH_CS"/>
</dbReference>
<evidence type="ECO:0000256" key="1">
    <source>
        <dbReference type="ARBA" id="ARBA00001920"/>
    </source>
</evidence>
<evidence type="ECO:0000256" key="14">
    <source>
        <dbReference type="ARBA" id="ARBA00022741"/>
    </source>
</evidence>
<dbReference type="NCBIfam" id="TIGR00657">
    <property type="entry name" value="asp_kinases"/>
    <property type="match status" value="1"/>
</dbReference>